<proteinExistence type="predicted"/>
<dbReference type="WBParaSite" id="SMUV_0000043701-mRNA-1">
    <property type="protein sequence ID" value="SMUV_0000043701-mRNA-1"/>
    <property type="gene ID" value="SMUV_0000043701"/>
</dbReference>
<reference evidence="3" key="1">
    <citation type="submission" date="2017-02" db="UniProtKB">
        <authorList>
            <consortium name="WormBaseParasite"/>
        </authorList>
    </citation>
    <scope>IDENTIFICATION</scope>
</reference>
<organism evidence="2 3">
    <name type="scientific">Syphacia muris</name>
    <dbReference type="NCBI Taxonomy" id="451379"/>
    <lineage>
        <taxon>Eukaryota</taxon>
        <taxon>Metazoa</taxon>
        <taxon>Ecdysozoa</taxon>
        <taxon>Nematoda</taxon>
        <taxon>Chromadorea</taxon>
        <taxon>Rhabditida</taxon>
        <taxon>Spirurina</taxon>
        <taxon>Oxyuridomorpha</taxon>
        <taxon>Oxyuroidea</taxon>
        <taxon>Oxyuridae</taxon>
        <taxon>Syphacia</taxon>
    </lineage>
</organism>
<dbReference type="AlphaFoldDB" id="A0A0N5A8N2"/>
<evidence type="ECO:0000313" key="2">
    <source>
        <dbReference type="Proteomes" id="UP000046393"/>
    </source>
</evidence>
<dbReference type="PROSITE" id="PS51788">
    <property type="entry name" value="CULT"/>
    <property type="match status" value="1"/>
</dbReference>
<feature type="domain" description="CULT" evidence="1">
    <location>
        <begin position="57"/>
        <end position="178"/>
    </location>
</feature>
<accession>A0A0N5A8N2</accession>
<protein>
    <submittedName>
        <fullName evidence="3">CULT domain-containing protein</fullName>
    </submittedName>
</protein>
<dbReference type="InterPro" id="IPR034750">
    <property type="entry name" value="CULT"/>
</dbReference>
<dbReference type="FunFam" id="2.170.150.20:FF:000007">
    <property type="entry name" value="Protein cereblon"/>
    <property type="match status" value="1"/>
</dbReference>
<dbReference type="Gene3D" id="2.170.150.20">
    <property type="entry name" value="Peptide methionine sulfoxide reductase"/>
    <property type="match status" value="1"/>
</dbReference>
<keyword evidence="2" id="KW-1185">Reference proteome</keyword>
<dbReference type="CDD" id="cd15777">
    <property type="entry name" value="CRBN_C_like"/>
    <property type="match status" value="1"/>
</dbReference>
<dbReference type="Proteomes" id="UP000046393">
    <property type="component" value="Unplaced"/>
</dbReference>
<sequence length="182" mass="20476">MSDNNAINDRKLMSIADNNKVNNSELDNIMNLLIRILELEVFVIITALAALINAAHENVLVCRNCGHTIVTSSMLKDFRSPLAERYYNMSILGDQRLVQVLKNPIPKVFNVITAKTANLDLVGNPYSAETWFPKHEWTACVCPQCRVHMGWYFQSGNIQSKSSTSFVGLVLDYLVGADCKYF</sequence>
<evidence type="ECO:0000313" key="3">
    <source>
        <dbReference type="WBParaSite" id="SMUV_0000043701-mRNA-1"/>
    </source>
</evidence>
<dbReference type="STRING" id="451379.A0A0N5A8N2"/>
<name>A0A0N5A8N2_9BILA</name>
<evidence type="ECO:0000259" key="1">
    <source>
        <dbReference type="PROSITE" id="PS51788"/>
    </source>
</evidence>